<dbReference type="EMBL" id="PPPD01000006">
    <property type="protein sequence ID" value="PNY79190.1"/>
    <property type="molecule type" value="Genomic_DNA"/>
</dbReference>
<gene>
    <name evidence="1" type="ORF">CVO96_20540</name>
</gene>
<organism evidence="1 2">
    <name type="scientific">Deinococcus koreensis</name>
    <dbReference type="NCBI Taxonomy" id="2054903"/>
    <lineage>
        <taxon>Bacteria</taxon>
        <taxon>Thermotogati</taxon>
        <taxon>Deinococcota</taxon>
        <taxon>Deinococci</taxon>
        <taxon>Deinococcales</taxon>
        <taxon>Deinococcaceae</taxon>
        <taxon>Deinococcus</taxon>
    </lineage>
</organism>
<reference evidence="1 2" key="1">
    <citation type="submission" date="2018-01" db="EMBL/GenBank/DDBJ databases">
        <title>Deinococcus koreensis sp. nov., a radiation-resistant bacterium isolated from river water.</title>
        <authorList>
            <person name="Choi A."/>
        </authorList>
    </citation>
    <scope>NUCLEOTIDE SEQUENCE [LARGE SCALE GENOMIC DNA]</scope>
    <source>
        <strain evidence="1 2">SJW1-2</strain>
    </source>
</reference>
<dbReference type="AlphaFoldDB" id="A0A2K3URR4"/>
<comment type="caution">
    <text evidence="1">The sequence shown here is derived from an EMBL/GenBank/DDBJ whole genome shotgun (WGS) entry which is preliminary data.</text>
</comment>
<evidence type="ECO:0000313" key="2">
    <source>
        <dbReference type="Proteomes" id="UP000236379"/>
    </source>
</evidence>
<keyword evidence="2" id="KW-1185">Reference proteome</keyword>
<name>A0A2K3URR4_9DEIO</name>
<protein>
    <submittedName>
        <fullName evidence="1">Uncharacterized protein</fullName>
    </submittedName>
</protein>
<dbReference type="Proteomes" id="UP000236379">
    <property type="component" value="Unassembled WGS sequence"/>
</dbReference>
<evidence type="ECO:0000313" key="1">
    <source>
        <dbReference type="EMBL" id="PNY79190.1"/>
    </source>
</evidence>
<sequence>MTGTRRPDFTVDELEAAGRCEVELYVTVFVPIGSGQMVARPLVEATPSDFTAYWAWRSAMARMN</sequence>
<proteinExistence type="predicted"/>
<accession>A0A2K3URR4</accession>